<feature type="domain" description="HTH myb-type" evidence="15">
    <location>
        <begin position="554"/>
        <end position="612"/>
    </location>
</feature>
<dbReference type="GO" id="GO:0005829">
    <property type="term" value="C:cytosol"/>
    <property type="evidence" value="ECO:0007669"/>
    <property type="project" value="UniProtKB-SubCell"/>
</dbReference>
<dbReference type="AlphaFoldDB" id="A0A9N9WL52"/>
<dbReference type="FunFam" id="1.10.10.60:FF:000180">
    <property type="entry name" value="DnaJ (Hsp40) homolog, subfamily C, member 2"/>
    <property type="match status" value="1"/>
</dbReference>
<keyword evidence="4" id="KW-0963">Cytoplasm</keyword>
<dbReference type="InterPro" id="IPR036869">
    <property type="entry name" value="J_dom_sf"/>
</dbReference>
<dbReference type="CDD" id="cd00167">
    <property type="entry name" value="SANT"/>
    <property type="match status" value="1"/>
</dbReference>
<dbReference type="InterPro" id="IPR009057">
    <property type="entry name" value="Homeodomain-like_sf"/>
</dbReference>
<evidence type="ECO:0000256" key="11">
    <source>
        <dbReference type="SAM" id="MobiDB-lite"/>
    </source>
</evidence>
<dbReference type="GO" id="GO:0030544">
    <property type="term" value="F:Hsp70 protein binding"/>
    <property type="evidence" value="ECO:0007669"/>
    <property type="project" value="InterPro"/>
</dbReference>
<evidence type="ECO:0000256" key="10">
    <source>
        <dbReference type="SAM" id="Coils"/>
    </source>
</evidence>
<dbReference type="PANTHER" id="PTHR43999">
    <property type="entry name" value="DNAJ HOMOLOG SUBFAMILY C MEMBER 2"/>
    <property type="match status" value="1"/>
</dbReference>
<evidence type="ECO:0000313" key="16">
    <source>
        <dbReference type="EMBL" id="CAG9795982.1"/>
    </source>
</evidence>
<evidence type="ECO:0000259" key="12">
    <source>
        <dbReference type="PROSITE" id="PS50076"/>
    </source>
</evidence>
<dbReference type="PROSITE" id="PS50090">
    <property type="entry name" value="MYB_LIKE"/>
    <property type="match status" value="1"/>
</dbReference>
<dbReference type="SMART" id="SM00271">
    <property type="entry name" value="DnaJ"/>
    <property type="match status" value="1"/>
</dbReference>
<keyword evidence="6" id="KW-0156">Chromatin regulator</keyword>
<dbReference type="Gene3D" id="1.10.287.110">
    <property type="entry name" value="DnaJ domain"/>
    <property type="match status" value="1"/>
</dbReference>
<dbReference type="GO" id="GO:0006450">
    <property type="term" value="P:regulation of translational fidelity"/>
    <property type="evidence" value="ECO:0007669"/>
    <property type="project" value="InterPro"/>
</dbReference>
<dbReference type="PRINTS" id="PR00625">
    <property type="entry name" value="JDOMAIN"/>
</dbReference>
<dbReference type="InterPro" id="IPR032003">
    <property type="entry name" value="RAC_head"/>
</dbReference>
<evidence type="ECO:0000256" key="8">
    <source>
        <dbReference type="ARBA" id="ARBA00023186"/>
    </source>
</evidence>
<dbReference type="SMART" id="SM00717">
    <property type="entry name" value="SANT"/>
    <property type="match status" value="2"/>
</dbReference>
<dbReference type="CDD" id="cd06257">
    <property type="entry name" value="DnaJ"/>
    <property type="match status" value="1"/>
</dbReference>
<dbReference type="PROSITE" id="PS51293">
    <property type="entry name" value="SANT"/>
    <property type="match status" value="1"/>
</dbReference>
<keyword evidence="10" id="KW-0175">Coiled coil</keyword>
<reference evidence="16" key="2">
    <citation type="submission" date="2022-10" db="EMBL/GenBank/DDBJ databases">
        <authorList>
            <consortium name="ENA_rothamsted_submissions"/>
            <consortium name="culmorum"/>
            <person name="King R."/>
        </authorList>
    </citation>
    <scope>NUCLEOTIDE SEQUENCE</scope>
</reference>
<dbReference type="Pfam" id="PF00226">
    <property type="entry name" value="DnaJ"/>
    <property type="match status" value="1"/>
</dbReference>
<evidence type="ECO:0000259" key="13">
    <source>
        <dbReference type="PROSITE" id="PS50090"/>
    </source>
</evidence>
<dbReference type="InterPro" id="IPR001623">
    <property type="entry name" value="DnaJ_domain"/>
</dbReference>
<dbReference type="Gene3D" id="1.10.10.60">
    <property type="entry name" value="Homeodomain-like"/>
    <property type="match status" value="2"/>
</dbReference>
<feature type="domain" description="Myb-like" evidence="13">
    <location>
        <begin position="554"/>
        <end position="608"/>
    </location>
</feature>
<dbReference type="PROSITE" id="PS50076">
    <property type="entry name" value="DNAJ_2"/>
    <property type="match status" value="1"/>
</dbReference>
<feature type="coiled-coil region" evidence="10">
    <location>
        <begin position="293"/>
        <end position="342"/>
    </location>
</feature>
<dbReference type="OrthoDB" id="1690618at2759"/>
<proteinExistence type="predicted"/>
<dbReference type="Pfam" id="PF00249">
    <property type="entry name" value="Myb_DNA-binding"/>
    <property type="match status" value="1"/>
</dbReference>
<evidence type="ECO:0000259" key="14">
    <source>
        <dbReference type="PROSITE" id="PS51293"/>
    </source>
</evidence>
<evidence type="ECO:0000256" key="3">
    <source>
        <dbReference type="ARBA" id="ARBA00014469"/>
    </source>
</evidence>
<evidence type="ECO:0000256" key="2">
    <source>
        <dbReference type="ARBA" id="ARBA00004514"/>
    </source>
</evidence>
<evidence type="ECO:0000256" key="6">
    <source>
        <dbReference type="ARBA" id="ARBA00022853"/>
    </source>
</evidence>
<keyword evidence="5" id="KW-0677">Repeat</keyword>
<dbReference type="Pfam" id="PF21884">
    <property type="entry name" value="ZUO1-like_ZHD"/>
    <property type="match status" value="1"/>
</dbReference>
<dbReference type="GO" id="GO:0005634">
    <property type="term" value="C:nucleus"/>
    <property type="evidence" value="ECO:0007669"/>
    <property type="project" value="UniProtKB-SubCell"/>
</dbReference>
<feature type="domain" description="SANT" evidence="14">
    <location>
        <begin position="557"/>
        <end position="612"/>
    </location>
</feature>
<evidence type="ECO:0000256" key="7">
    <source>
        <dbReference type="ARBA" id="ARBA00023159"/>
    </source>
</evidence>
<dbReference type="GO" id="GO:0006325">
    <property type="term" value="P:chromatin organization"/>
    <property type="evidence" value="ECO:0007669"/>
    <property type="project" value="UniProtKB-KW"/>
</dbReference>
<sequence>MTEGDLSNNCRVVSLPVQSNKRKVECVGAAFLRYHNIKCHGEDALFQTTDSKEKAEEVTFDDDVEYLRSLDPKDWKSQDHYAVLGMKNLRNKATDDDIKRAYRQKVLKHHPDKRKAQGEEIRSDDDYFTCITKAYEILGTPIKRRSYDSVDPLVDDSVPSSTEIKKEGFYKAFRKYFEINARWSEKKNVPMLGDENSPREQVERFYAFWYEFESWREFSYLDEEEKERGADREERRWIEKQNRVARAKLKKEEMARIRSLVDLAYSNDPRILRFKQEDKDKKLAAKRARQDAVQAKKAEEERLMKEAHAAKQKAEEAERARIEAARAERELMKKNLRKERKAFRDLCKSNNYFAKNEDETVSHMAAVEKICEMMKVVELQDFMKKLEGEGRNAFLKTVKETDEKLEAERKALFDTKKVEDQKVKKESALKVPIEWTPDMTQLLIKAVNLFPAGTNQRWEVVANFLNQHSTFTDEKRFTAKDVLNKAKDLQSSDFSKSSLKKAANEEAFDQFEKEKKKVANHVDDNSISKIDSGAKLVNGTSKPKAEDQSKQDREPSKEDRSWTKTEQELLEQAIKTFPVSTPERWDKIADCIPNRTKKDCMKRYKELVELVKAKKQAANLSK</sequence>
<feature type="compositionally biased region" description="Basic and acidic residues" evidence="11">
    <location>
        <begin position="543"/>
        <end position="565"/>
    </location>
</feature>
<dbReference type="SUPFAM" id="SSF46565">
    <property type="entry name" value="Chaperone J-domain"/>
    <property type="match status" value="1"/>
</dbReference>
<organism evidence="16 17">
    <name type="scientific">Diatraea saccharalis</name>
    <name type="common">sugarcane borer</name>
    <dbReference type="NCBI Taxonomy" id="40085"/>
    <lineage>
        <taxon>Eukaryota</taxon>
        <taxon>Metazoa</taxon>
        <taxon>Ecdysozoa</taxon>
        <taxon>Arthropoda</taxon>
        <taxon>Hexapoda</taxon>
        <taxon>Insecta</taxon>
        <taxon>Pterygota</taxon>
        <taxon>Neoptera</taxon>
        <taxon>Endopterygota</taxon>
        <taxon>Lepidoptera</taxon>
        <taxon>Glossata</taxon>
        <taxon>Ditrysia</taxon>
        <taxon>Pyraloidea</taxon>
        <taxon>Crambidae</taxon>
        <taxon>Crambinae</taxon>
        <taxon>Diatraea</taxon>
    </lineage>
</organism>
<keyword evidence="9" id="KW-0539">Nucleus</keyword>
<dbReference type="PROSITE" id="PS51294">
    <property type="entry name" value="HTH_MYB"/>
    <property type="match status" value="1"/>
</dbReference>
<dbReference type="Gene3D" id="1.10.8.840">
    <property type="entry name" value="Ribosome-associated complex head domain"/>
    <property type="match status" value="1"/>
</dbReference>
<evidence type="ECO:0000256" key="5">
    <source>
        <dbReference type="ARBA" id="ARBA00022737"/>
    </source>
</evidence>
<accession>A0A9N9WL52</accession>
<dbReference type="Pfam" id="PF23082">
    <property type="entry name" value="Myb_DNA-binding_2"/>
    <property type="match status" value="1"/>
</dbReference>
<dbReference type="InterPro" id="IPR017884">
    <property type="entry name" value="SANT_dom"/>
</dbReference>
<feature type="domain" description="J" evidence="12">
    <location>
        <begin position="79"/>
        <end position="151"/>
    </location>
</feature>
<dbReference type="GO" id="GO:0043022">
    <property type="term" value="F:ribosome binding"/>
    <property type="evidence" value="ECO:0007669"/>
    <property type="project" value="InterPro"/>
</dbReference>
<comment type="subcellular location">
    <subcellularLocation>
        <location evidence="2">Cytoplasm</location>
        <location evidence="2">Cytosol</location>
    </subcellularLocation>
    <subcellularLocation>
        <location evidence="1">Nucleus</location>
    </subcellularLocation>
</comment>
<dbReference type="Proteomes" id="UP001153714">
    <property type="component" value="Chromosome 8"/>
</dbReference>
<dbReference type="SUPFAM" id="SSF46689">
    <property type="entry name" value="Homeodomain-like"/>
    <property type="match status" value="1"/>
</dbReference>
<keyword evidence="8" id="KW-0143">Chaperone</keyword>
<dbReference type="Pfam" id="PF16717">
    <property type="entry name" value="RAC_head"/>
    <property type="match status" value="1"/>
</dbReference>
<dbReference type="InterPro" id="IPR017930">
    <property type="entry name" value="Myb_dom"/>
</dbReference>
<dbReference type="EMBL" id="OU893339">
    <property type="protein sequence ID" value="CAG9795982.1"/>
    <property type="molecule type" value="Genomic_DNA"/>
</dbReference>
<dbReference type="PANTHER" id="PTHR43999:SF1">
    <property type="entry name" value="DNAJ HOMOLOG SUBFAMILY C MEMBER 2"/>
    <property type="match status" value="1"/>
</dbReference>
<evidence type="ECO:0000256" key="1">
    <source>
        <dbReference type="ARBA" id="ARBA00004123"/>
    </source>
</evidence>
<keyword evidence="7" id="KW-0010">Activator</keyword>
<evidence type="ECO:0000313" key="17">
    <source>
        <dbReference type="Proteomes" id="UP001153714"/>
    </source>
</evidence>
<reference evidence="16" key="1">
    <citation type="submission" date="2021-12" db="EMBL/GenBank/DDBJ databases">
        <authorList>
            <person name="King R."/>
        </authorList>
    </citation>
    <scope>NUCLEOTIDE SEQUENCE</scope>
</reference>
<evidence type="ECO:0000259" key="15">
    <source>
        <dbReference type="PROSITE" id="PS51294"/>
    </source>
</evidence>
<dbReference type="InterPro" id="IPR001005">
    <property type="entry name" value="SANT/Myb"/>
</dbReference>
<dbReference type="GO" id="GO:0051083">
    <property type="term" value="P:'de novo' cotranslational protein folding"/>
    <property type="evidence" value="ECO:0007669"/>
    <property type="project" value="InterPro"/>
</dbReference>
<name>A0A9N9WL52_9NEOP</name>
<feature type="region of interest" description="Disordered" evidence="11">
    <location>
        <begin position="529"/>
        <end position="565"/>
    </location>
</feature>
<dbReference type="InterPro" id="IPR044634">
    <property type="entry name" value="Zuotin/DnaJC2"/>
</dbReference>
<evidence type="ECO:0000256" key="4">
    <source>
        <dbReference type="ARBA" id="ARBA00022490"/>
    </source>
</evidence>
<protein>
    <recommendedName>
        <fullName evidence="3">DnaJ homolog subfamily C member 2</fullName>
    </recommendedName>
</protein>
<keyword evidence="17" id="KW-1185">Reference proteome</keyword>
<gene>
    <name evidence="16" type="ORF">DIATSA_LOCUS13209</name>
</gene>
<evidence type="ECO:0000256" key="9">
    <source>
        <dbReference type="ARBA" id="ARBA00023242"/>
    </source>
</evidence>
<dbReference type="InterPro" id="IPR054076">
    <property type="entry name" value="ZUO1-like_ZHD"/>
</dbReference>
<dbReference type="InterPro" id="IPR042569">
    <property type="entry name" value="RAC_head_sf"/>
</dbReference>